<evidence type="ECO:0000313" key="3">
    <source>
        <dbReference type="EMBL" id="VDP02243.1"/>
    </source>
</evidence>
<dbReference type="SUPFAM" id="SSF55394">
    <property type="entry name" value="Bactericidal permeability-increasing protein, BPI"/>
    <property type="match status" value="2"/>
</dbReference>
<accession>A0A183IJF7</accession>
<evidence type="ECO:0000313" key="4">
    <source>
        <dbReference type="Proteomes" id="UP000270296"/>
    </source>
</evidence>
<evidence type="ECO:0000259" key="2">
    <source>
        <dbReference type="SMART" id="SM00329"/>
    </source>
</evidence>
<dbReference type="Proteomes" id="UP000270296">
    <property type="component" value="Unassembled WGS sequence"/>
</dbReference>
<sequence>MNRNVTYWFVAALTEMLLIQVVIANSNGTARGREKRQAIRPFPMTRELSPGVVVHLGPSGVNAIRLTMAKMITTMLPNLKIRKVFQGRKGRKNILVTDLIVRTFNPPDDIVIDFRSDSPNQMIISINPFDLTATMNIRTDYRFLKFATFHLSFNHVSLMLGLRFMASQHSIMLLAVGECEFVLKDFRLSYSNLVGSKGPLKLALPIIRNKLKRFINENFCGMLRNGTELSFNTFIRQFPVFMPIVPNKHYLPVYRRPRSIGLLGYDHLPTMAEKFVNIAKRLFMDVRMLNNPIVVDDVQGKHLEATLSGRILWNRVKGAPFNPNPLPGIATQSNKMLYICISEYVFNSLLFHLFDHGLFNIKYDGSESKETRMMLRTSCDDICIGLIVPQMEKKYPNQHTVFKMKMIKQPLIELRPYGMILKIHGIASFVLENRTHYVTLLSGDMIAESKLHMKLAKDQVYGTAEIIKFSFTPDKSMKLNSLSLDILNDAPRILAEKELNNLLSKGFKIPHIPIMKLFPNGIMPSMNSLLVEMDFSLNPSLSHMLMQYMRSYYASPRRI</sequence>
<dbReference type="Gene3D" id="3.15.20.10">
    <property type="entry name" value="Bactericidal permeability-increasing protein, domain 2"/>
    <property type="match status" value="1"/>
</dbReference>
<name>A0A183IJF7_9BILA</name>
<evidence type="ECO:0000313" key="5">
    <source>
        <dbReference type="WBParaSite" id="SBAD_0000392301-mRNA-1"/>
    </source>
</evidence>
<keyword evidence="1" id="KW-0812">Transmembrane</keyword>
<dbReference type="InterPro" id="IPR032942">
    <property type="entry name" value="BPI/LBP/Plunc"/>
</dbReference>
<dbReference type="SMART" id="SM00329">
    <property type="entry name" value="BPI2"/>
    <property type="match status" value="1"/>
</dbReference>
<protein>
    <submittedName>
        <fullName evidence="5">BPI2 domain-containing protein</fullName>
    </submittedName>
</protein>
<organism evidence="5">
    <name type="scientific">Soboliphyme baturini</name>
    <dbReference type="NCBI Taxonomy" id="241478"/>
    <lineage>
        <taxon>Eukaryota</taxon>
        <taxon>Metazoa</taxon>
        <taxon>Ecdysozoa</taxon>
        <taxon>Nematoda</taxon>
        <taxon>Enoplea</taxon>
        <taxon>Dorylaimia</taxon>
        <taxon>Dioctophymatida</taxon>
        <taxon>Dioctophymatoidea</taxon>
        <taxon>Soboliphymatidae</taxon>
        <taxon>Soboliphyme</taxon>
    </lineage>
</organism>
<dbReference type="EMBL" id="UZAM01007930">
    <property type="protein sequence ID" value="VDP02243.1"/>
    <property type="molecule type" value="Genomic_DNA"/>
</dbReference>
<dbReference type="PANTHER" id="PTHR10504">
    <property type="entry name" value="BACTERICIDAL PERMEABILITY-INCREASING BPI PROTEIN-RELATED"/>
    <property type="match status" value="1"/>
</dbReference>
<proteinExistence type="predicted"/>
<keyword evidence="1" id="KW-0472">Membrane</keyword>
<dbReference type="InterPro" id="IPR001124">
    <property type="entry name" value="Lipid-bd_serum_glycop_C"/>
</dbReference>
<dbReference type="Pfam" id="PF02886">
    <property type="entry name" value="LBP_BPI_CETP_C"/>
    <property type="match status" value="1"/>
</dbReference>
<feature type="domain" description="Lipid-binding serum glycoprotein C-terminal" evidence="2">
    <location>
        <begin position="331"/>
        <end position="533"/>
    </location>
</feature>
<dbReference type="AlphaFoldDB" id="A0A183IJF7"/>
<reference evidence="3 4" key="2">
    <citation type="submission" date="2018-11" db="EMBL/GenBank/DDBJ databases">
        <authorList>
            <consortium name="Pathogen Informatics"/>
        </authorList>
    </citation>
    <scope>NUCLEOTIDE SEQUENCE [LARGE SCALE GENOMIC DNA]</scope>
</reference>
<keyword evidence="1" id="KW-1133">Transmembrane helix</keyword>
<dbReference type="OrthoDB" id="10255543at2759"/>
<dbReference type="WBParaSite" id="SBAD_0000392301-mRNA-1">
    <property type="protein sequence ID" value="SBAD_0000392301-mRNA-1"/>
    <property type="gene ID" value="SBAD_0000392301"/>
</dbReference>
<dbReference type="PANTHER" id="PTHR10504:SF131">
    <property type="entry name" value="BPI2 DOMAIN-CONTAINING PROTEIN"/>
    <property type="match status" value="1"/>
</dbReference>
<dbReference type="InterPro" id="IPR017943">
    <property type="entry name" value="Bactericidal_perm-incr_a/b_dom"/>
</dbReference>
<keyword evidence="4" id="KW-1185">Reference proteome</keyword>
<dbReference type="GO" id="GO:0005615">
    <property type="term" value="C:extracellular space"/>
    <property type="evidence" value="ECO:0007669"/>
    <property type="project" value="TreeGrafter"/>
</dbReference>
<dbReference type="GO" id="GO:0008289">
    <property type="term" value="F:lipid binding"/>
    <property type="evidence" value="ECO:0007669"/>
    <property type="project" value="InterPro"/>
</dbReference>
<evidence type="ECO:0000256" key="1">
    <source>
        <dbReference type="SAM" id="Phobius"/>
    </source>
</evidence>
<feature type="transmembrane region" description="Helical" evidence="1">
    <location>
        <begin position="6"/>
        <end position="26"/>
    </location>
</feature>
<dbReference type="Gene3D" id="3.15.10.10">
    <property type="entry name" value="Bactericidal permeability-increasing protein, domain 1"/>
    <property type="match status" value="1"/>
</dbReference>
<gene>
    <name evidence="3" type="ORF">SBAD_LOCUS3753</name>
</gene>
<reference evidence="5" key="1">
    <citation type="submission" date="2016-06" db="UniProtKB">
        <authorList>
            <consortium name="WormBaseParasite"/>
        </authorList>
    </citation>
    <scope>IDENTIFICATION</scope>
</reference>